<proteinExistence type="predicted"/>
<evidence type="ECO:0000313" key="2">
    <source>
        <dbReference type="Proteomes" id="UP001451303"/>
    </source>
</evidence>
<evidence type="ECO:0000313" key="1">
    <source>
        <dbReference type="EMBL" id="KAL0471102.1"/>
    </source>
</evidence>
<sequence>MFIAIIIFSPRHSRYPVTAFSSFVNPYQIYSPASTLKGPGIQLDDIPRSDHIISRPPFPCFFVFVFVFLDRRTKAALCLERRRTAVRSTLDFFDDSRPRALLTVSSVDTNPRSHPQLSNKHYHHLHSLQAHATTGGIGCIAPLSARRGTYHTHINLARPPY</sequence>
<name>A0ABR3DFE6_NEUIN</name>
<dbReference type="Proteomes" id="UP001451303">
    <property type="component" value="Unassembled WGS sequence"/>
</dbReference>
<protein>
    <submittedName>
        <fullName evidence="1">Uncharacterized protein</fullName>
    </submittedName>
</protein>
<gene>
    <name evidence="1" type="ORF">QR685DRAFT_274746</name>
</gene>
<keyword evidence="2" id="KW-1185">Reference proteome</keyword>
<organism evidence="1 2">
    <name type="scientific">Neurospora intermedia</name>
    <dbReference type="NCBI Taxonomy" id="5142"/>
    <lineage>
        <taxon>Eukaryota</taxon>
        <taxon>Fungi</taxon>
        <taxon>Dikarya</taxon>
        <taxon>Ascomycota</taxon>
        <taxon>Pezizomycotina</taxon>
        <taxon>Sordariomycetes</taxon>
        <taxon>Sordariomycetidae</taxon>
        <taxon>Sordariales</taxon>
        <taxon>Sordariaceae</taxon>
        <taxon>Neurospora</taxon>
    </lineage>
</organism>
<dbReference type="EMBL" id="JAVLET010000004">
    <property type="protein sequence ID" value="KAL0471102.1"/>
    <property type="molecule type" value="Genomic_DNA"/>
</dbReference>
<accession>A0ABR3DFE6</accession>
<reference evidence="1 2" key="1">
    <citation type="submission" date="2023-09" db="EMBL/GenBank/DDBJ databases">
        <title>Multi-omics analysis of a traditional fermented food reveals byproduct-associated fungal strains for waste-to-food upcycling.</title>
        <authorList>
            <consortium name="Lawrence Berkeley National Laboratory"/>
            <person name="Rekdal V.M."/>
            <person name="Villalobos-Escobedo J.M."/>
            <person name="Rodriguez-Valeron N."/>
            <person name="Garcia M.O."/>
            <person name="Vasquez D.P."/>
            <person name="Damayanti I."/>
            <person name="Sorensen P.M."/>
            <person name="Baidoo E.E."/>
            <person name="De Carvalho A.C."/>
            <person name="Riley R."/>
            <person name="Lipzen A."/>
            <person name="He G."/>
            <person name="Yan M."/>
            <person name="Haridas S."/>
            <person name="Daum C."/>
            <person name="Yoshinaga Y."/>
            <person name="Ng V."/>
            <person name="Grigoriev I.V."/>
            <person name="Munk R."/>
            <person name="Nuraida L."/>
            <person name="Wijaya C.H."/>
            <person name="Morales P.-C."/>
            <person name="Keasling J.D."/>
        </authorList>
    </citation>
    <scope>NUCLEOTIDE SEQUENCE [LARGE SCALE GENOMIC DNA]</scope>
    <source>
        <strain evidence="1 2">FGSC 2613</strain>
    </source>
</reference>
<comment type="caution">
    <text evidence="1">The sequence shown here is derived from an EMBL/GenBank/DDBJ whole genome shotgun (WGS) entry which is preliminary data.</text>
</comment>